<reference evidence="2 3" key="1">
    <citation type="submission" date="2024-04" db="EMBL/GenBank/DDBJ databases">
        <title>Phyllosticta paracitricarpa is synonymous to the EU quarantine fungus P. citricarpa based on phylogenomic analyses.</title>
        <authorList>
            <consortium name="Lawrence Berkeley National Laboratory"/>
            <person name="Van Ingen-Buijs V.A."/>
            <person name="Van Westerhoven A.C."/>
            <person name="Haridas S."/>
            <person name="Skiadas P."/>
            <person name="Martin F."/>
            <person name="Groenewald J.Z."/>
            <person name="Crous P.W."/>
            <person name="Seidl M.F."/>
        </authorList>
    </citation>
    <scope>NUCLEOTIDE SEQUENCE [LARGE SCALE GENOMIC DNA]</scope>
    <source>
        <strain evidence="2 3">CBS 122670</strain>
    </source>
</reference>
<accession>A0ABR1LD48</accession>
<feature type="compositionally biased region" description="Basic residues" evidence="1">
    <location>
        <begin position="1"/>
        <end position="10"/>
    </location>
</feature>
<name>A0ABR1LD48_9PEZI</name>
<organism evidence="2 3">
    <name type="scientific">Phyllosticta citricarpa</name>
    <dbReference type="NCBI Taxonomy" id="55181"/>
    <lineage>
        <taxon>Eukaryota</taxon>
        <taxon>Fungi</taxon>
        <taxon>Dikarya</taxon>
        <taxon>Ascomycota</taxon>
        <taxon>Pezizomycotina</taxon>
        <taxon>Dothideomycetes</taxon>
        <taxon>Dothideomycetes incertae sedis</taxon>
        <taxon>Botryosphaeriales</taxon>
        <taxon>Phyllostictaceae</taxon>
        <taxon>Phyllosticta</taxon>
    </lineage>
</organism>
<protein>
    <submittedName>
        <fullName evidence="2">Uncharacterized protein</fullName>
    </submittedName>
</protein>
<proteinExistence type="predicted"/>
<sequence>MRAQTKRRYPKGTDGFRSRRPKPALPPPSVERERMAIAVQGSLLDSCSSLVLCCPALQSAGVCRPPFLGAFTDKMIMNDVHPVSLRLLGGKYVSKAFHRAIRRDTICDRRKIVAIARIRDVTNRSVAARSLVTRAQARCGRFALGWAGLSWGALHGCARWGTKRERERLLPLLMWHHPPRDRNELPVAAVTASCCSSPFAVPSREIAKLERETHR</sequence>
<gene>
    <name evidence="2" type="ORF">IWX46DRAFT_614405</name>
</gene>
<evidence type="ECO:0000313" key="2">
    <source>
        <dbReference type="EMBL" id="KAK7532533.1"/>
    </source>
</evidence>
<keyword evidence="3" id="KW-1185">Reference proteome</keyword>
<dbReference type="EMBL" id="JBBPDW010000051">
    <property type="protein sequence ID" value="KAK7532533.1"/>
    <property type="molecule type" value="Genomic_DNA"/>
</dbReference>
<evidence type="ECO:0000256" key="1">
    <source>
        <dbReference type="SAM" id="MobiDB-lite"/>
    </source>
</evidence>
<dbReference type="Proteomes" id="UP001365128">
    <property type="component" value="Unassembled WGS sequence"/>
</dbReference>
<feature type="region of interest" description="Disordered" evidence="1">
    <location>
        <begin position="1"/>
        <end position="29"/>
    </location>
</feature>
<evidence type="ECO:0000313" key="3">
    <source>
        <dbReference type="Proteomes" id="UP001365128"/>
    </source>
</evidence>
<comment type="caution">
    <text evidence="2">The sequence shown here is derived from an EMBL/GenBank/DDBJ whole genome shotgun (WGS) entry which is preliminary data.</text>
</comment>